<dbReference type="Proteomes" id="UP000092993">
    <property type="component" value="Unassembled WGS sequence"/>
</dbReference>
<feature type="compositionally biased region" description="Polar residues" evidence="1">
    <location>
        <begin position="23"/>
        <end position="35"/>
    </location>
</feature>
<feature type="compositionally biased region" description="Polar residues" evidence="1">
    <location>
        <begin position="119"/>
        <end position="142"/>
    </location>
</feature>
<feature type="compositionally biased region" description="Polar residues" evidence="1">
    <location>
        <begin position="101"/>
        <end position="111"/>
    </location>
</feature>
<proteinExistence type="predicted"/>
<dbReference type="STRING" id="5627.A0A1C7MCB5"/>
<evidence type="ECO:0000313" key="3">
    <source>
        <dbReference type="Proteomes" id="UP000092993"/>
    </source>
</evidence>
<evidence type="ECO:0000313" key="2">
    <source>
        <dbReference type="EMBL" id="OBZ74029.1"/>
    </source>
</evidence>
<organism evidence="2 3">
    <name type="scientific">Grifola frondosa</name>
    <name type="common">Maitake</name>
    <name type="synonym">Polyporus frondosus</name>
    <dbReference type="NCBI Taxonomy" id="5627"/>
    <lineage>
        <taxon>Eukaryota</taxon>
        <taxon>Fungi</taxon>
        <taxon>Dikarya</taxon>
        <taxon>Basidiomycota</taxon>
        <taxon>Agaricomycotina</taxon>
        <taxon>Agaricomycetes</taxon>
        <taxon>Polyporales</taxon>
        <taxon>Grifolaceae</taxon>
        <taxon>Grifola</taxon>
    </lineage>
</organism>
<accession>A0A1C7MCB5</accession>
<keyword evidence="3" id="KW-1185">Reference proteome</keyword>
<protein>
    <submittedName>
        <fullName evidence="2">Uncharacterized protein</fullName>
    </submittedName>
</protein>
<name>A0A1C7MCB5_GRIFR</name>
<feature type="region of interest" description="Disordered" evidence="1">
    <location>
        <begin position="1"/>
        <end position="144"/>
    </location>
</feature>
<gene>
    <name evidence="2" type="ORF">A0H81_06476</name>
</gene>
<dbReference type="OrthoDB" id="5600002at2759"/>
<evidence type="ECO:0000256" key="1">
    <source>
        <dbReference type="SAM" id="MobiDB-lite"/>
    </source>
</evidence>
<dbReference type="EMBL" id="LUGG01000006">
    <property type="protein sequence ID" value="OBZ74029.1"/>
    <property type="molecule type" value="Genomic_DNA"/>
</dbReference>
<reference evidence="2 3" key="1">
    <citation type="submission" date="2016-03" db="EMBL/GenBank/DDBJ databases">
        <title>Whole genome sequencing of Grifola frondosa 9006-11.</title>
        <authorList>
            <person name="Min B."/>
            <person name="Park H."/>
            <person name="Kim J.-G."/>
            <person name="Cho H."/>
            <person name="Oh Y.-L."/>
            <person name="Kong W.-S."/>
            <person name="Choi I.-G."/>
        </authorList>
    </citation>
    <scope>NUCLEOTIDE SEQUENCE [LARGE SCALE GENOMIC DNA]</scope>
    <source>
        <strain evidence="2 3">9006-11</strain>
    </source>
</reference>
<dbReference type="AlphaFoldDB" id="A0A1C7MCB5"/>
<sequence>MHNLHQTHIPPRALNNFLHGNAGSPSAEPQFNSDPGAQALPLTAPFTDTPAPPWGNRVAQNEGGGGSDPSGFSGRLDASLQNTSSGIGQGGGPMQWGISPVDSTAPRTASPNAIVMTAPSPSSILSNTPSMSHQSLTSSDPMSSRLFPNDFIQSVASTLEELDPPAIFRQDGDFDFERDLAEWFRAQSVSMDLK</sequence>
<comment type="caution">
    <text evidence="2">The sequence shown here is derived from an EMBL/GenBank/DDBJ whole genome shotgun (WGS) entry which is preliminary data.</text>
</comment>